<dbReference type="Proteomes" id="UP000095283">
    <property type="component" value="Unplaced"/>
</dbReference>
<proteinExistence type="predicted"/>
<dbReference type="AlphaFoldDB" id="A0A1I7X135"/>
<dbReference type="WBParaSite" id="Hba_11142">
    <property type="protein sequence ID" value="Hba_11142"/>
    <property type="gene ID" value="Hba_11142"/>
</dbReference>
<reference evidence="3" key="1">
    <citation type="submission" date="2016-11" db="UniProtKB">
        <authorList>
            <consortium name="WormBaseParasite"/>
        </authorList>
    </citation>
    <scope>IDENTIFICATION</scope>
</reference>
<keyword evidence="2" id="KW-1185">Reference proteome</keyword>
<accession>A0A1I7X135</accession>
<feature type="region of interest" description="Disordered" evidence="1">
    <location>
        <begin position="39"/>
        <end position="63"/>
    </location>
</feature>
<protein>
    <submittedName>
        <fullName evidence="3">CUE domain-containing protein</fullName>
    </submittedName>
</protein>
<evidence type="ECO:0000256" key="1">
    <source>
        <dbReference type="SAM" id="MobiDB-lite"/>
    </source>
</evidence>
<name>A0A1I7X135_HETBA</name>
<organism evidence="2 3">
    <name type="scientific">Heterorhabditis bacteriophora</name>
    <name type="common">Entomopathogenic nematode worm</name>
    <dbReference type="NCBI Taxonomy" id="37862"/>
    <lineage>
        <taxon>Eukaryota</taxon>
        <taxon>Metazoa</taxon>
        <taxon>Ecdysozoa</taxon>
        <taxon>Nematoda</taxon>
        <taxon>Chromadorea</taxon>
        <taxon>Rhabditida</taxon>
        <taxon>Rhabditina</taxon>
        <taxon>Rhabditomorpha</taxon>
        <taxon>Strongyloidea</taxon>
        <taxon>Heterorhabditidae</taxon>
        <taxon>Heterorhabditis</taxon>
    </lineage>
</organism>
<evidence type="ECO:0000313" key="3">
    <source>
        <dbReference type="WBParaSite" id="Hba_11142"/>
    </source>
</evidence>
<evidence type="ECO:0000313" key="2">
    <source>
        <dbReference type="Proteomes" id="UP000095283"/>
    </source>
</evidence>
<sequence length="63" mass="7019">MIALEKLYPESHTLELLRERREYDAITTATAISDTAVATKREKPKGDMQIPAPPGETNTEGMM</sequence>